<keyword evidence="2" id="KW-1185">Reference proteome</keyword>
<evidence type="ECO:0000313" key="1">
    <source>
        <dbReference type="EMBL" id="RCX03327.1"/>
    </source>
</evidence>
<protein>
    <submittedName>
        <fullName evidence="1">Uncharacterized protein</fullName>
    </submittedName>
</protein>
<comment type="caution">
    <text evidence="1">The sequence shown here is derived from an EMBL/GenBank/DDBJ whole genome shotgun (WGS) entry which is preliminary data.</text>
</comment>
<evidence type="ECO:0000313" key="2">
    <source>
        <dbReference type="Proteomes" id="UP000253517"/>
    </source>
</evidence>
<dbReference type="RefSeq" id="WP_037358736.1">
    <property type="nucleotide sequence ID" value="NZ_BHZF01000003.1"/>
</dbReference>
<organism evidence="1 2">
    <name type="scientific">Schleiferia thermophila</name>
    <dbReference type="NCBI Taxonomy" id="884107"/>
    <lineage>
        <taxon>Bacteria</taxon>
        <taxon>Pseudomonadati</taxon>
        <taxon>Bacteroidota</taxon>
        <taxon>Flavobacteriia</taxon>
        <taxon>Flavobacteriales</taxon>
        <taxon>Schleiferiaceae</taxon>
        <taxon>Schleiferia</taxon>
    </lineage>
</organism>
<dbReference type="EMBL" id="QPJS01000003">
    <property type="protein sequence ID" value="RCX03327.1"/>
    <property type="molecule type" value="Genomic_DNA"/>
</dbReference>
<dbReference type="Proteomes" id="UP000253517">
    <property type="component" value="Unassembled WGS sequence"/>
</dbReference>
<name>A0A369A5I1_9FLAO</name>
<gene>
    <name evidence="1" type="ORF">DES35_103212</name>
</gene>
<accession>A0A369A5I1</accession>
<dbReference type="AlphaFoldDB" id="A0A369A5I1"/>
<proteinExistence type="predicted"/>
<sequence length="107" mass="12266">MQWRQGDVLIESIPEDELKGKEANSNLLVRGEGRYHGHYATGNVTVLSDGSEIFLRVHSKAQIEHLHTQTLLFTGEHAPIDLPKGTYRIIRQREYNPYLKAIELIQD</sequence>
<reference evidence="1 2" key="1">
    <citation type="submission" date="2018-07" db="EMBL/GenBank/DDBJ databases">
        <title>Genomic Encyclopedia of Type Strains, Phase IV (KMG-IV): sequencing the most valuable type-strain genomes for metagenomic binning, comparative biology and taxonomic classification.</title>
        <authorList>
            <person name="Goeker M."/>
        </authorList>
    </citation>
    <scope>NUCLEOTIDE SEQUENCE [LARGE SCALE GENOMIC DNA]</scope>
    <source>
        <strain evidence="1 2">DSM 21410</strain>
    </source>
</reference>